<evidence type="ECO:0000313" key="1">
    <source>
        <dbReference type="EMBL" id="KAI5061090.1"/>
    </source>
</evidence>
<sequence>MEACDIIEVEELCDDDCADKDICVVNELKVFHVALGFKEEAIPRLNPTDLHESKTLSSLTYDDEGITDPIIHDKVLMLACLHEITMDSSLHIEVVCQGKADKPGLAMYVSNKVYQEFYDVYEARGGATEIAMGVARNEDLHAEFIHLSWIDSGLFYAFFR</sequence>
<reference evidence="1" key="1">
    <citation type="submission" date="2021-01" db="EMBL/GenBank/DDBJ databases">
        <title>Adiantum capillus-veneris genome.</title>
        <authorList>
            <person name="Fang Y."/>
            <person name="Liao Q."/>
        </authorList>
    </citation>
    <scope>NUCLEOTIDE SEQUENCE</scope>
    <source>
        <strain evidence="1">H3</strain>
        <tissue evidence="1">Leaf</tissue>
    </source>
</reference>
<organism evidence="1 2">
    <name type="scientific">Adiantum capillus-veneris</name>
    <name type="common">Maidenhair fern</name>
    <dbReference type="NCBI Taxonomy" id="13818"/>
    <lineage>
        <taxon>Eukaryota</taxon>
        <taxon>Viridiplantae</taxon>
        <taxon>Streptophyta</taxon>
        <taxon>Embryophyta</taxon>
        <taxon>Tracheophyta</taxon>
        <taxon>Polypodiopsida</taxon>
        <taxon>Polypodiidae</taxon>
        <taxon>Polypodiales</taxon>
        <taxon>Pteridineae</taxon>
        <taxon>Pteridaceae</taxon>
        <taxon>Vittarioideae</taxon>
        <taxon>Adiantum</taxon>
    </lineage>
</organism>
<dbReference type="EMBL" id="JABFUD020000023">
    <property type="protein sequence ID" value="KAI5061090.1"/>
    <property type="molecule type" value="Genomic_DNA"/>
</dbReference>
<name>A0A9D4Z4P3_ADICA</name>
<protein>
    <submittedName>
        <fullName evidence="1">Uncharacterized protein</fullName>
    </submittedName>
</protein>
<dbReference type="Proteomes" id="UP000886520">
    <property type="component" value="Chromosome 23"/>
</dbReference>
<evidence type="ECO:0000313" key="2">
    <source>
        <dbReference type="Proteomes" id="UP000886520"/>
    </source>
</evidence>
<gene>
    <name evidence="1" type="ORF">GOP47_0023595</name>
</gene>
<keyword evidence="2" id="KW-1185">Reference proteome</keyword>
<comment type="caution">
    <text evidence="1">The sequence shown here is derived from an EMBL/GenBank/DDBJ whole genome shotgun (WGS) entry which is preliminary data.</text>
</comment>
<proteinExistence type="predicted"/>
<dbReference type="AlphaFoldDB" id="A0A9D4Z4P3"/>
<accession>A0A9D4Z4P3</accession>